<proteinExistence type="predicted"/>
<dbReference type="PANTHER" id="PTHR37422">
    <property type="entry name" value="TEICHURONIC ACID BIOSYNTHESIS PROTEIN TUAE"/>
    <property type="match status" value="1"/>
</dbReference>
<feature type="transmembrane region" description="Helical" evidence="6">
    <location>
        <begin position="436"/>
        <end position="455"/>
    </location>
</feature>
<dbReference type="Gene3D" id="1.25.40.10">
    <property type="entry name" value="Tetratricopeptide repeat domain"/>
    <property type="match status" value="1"/>
</dbReference>
<comment type="subcellular location">
    <subcellularLocation>
        <location evidence="1">Membrane</location>
        <topology evidence="1">Multi-pass membrane protein</topology>
    </subcellularLocation>
</comment>
<keyword evidence="3 6" id="KW-1133">Transmembrane helix</keyword>
<evidence type="ECO:0000313" key="9">
    <source>
        <dbReference type="Proteomes" id="UP001147700"/>
    </source>
</evidence>
<reference evidence="8" key="1">
    <citation type="submission" date="2022-10" db="EMBL/GenBank/DDBJ databases">
        <title>The WGS of Solirubrobacter sp. CPCC 204708.</title>
        <authorList>
            <person name="Jiang Z."/>
        </authorList>
    </citation>
    <scope>NUCLEOTIDE SEQUENCE</scope>
    <source>
        <strain evidence="8">CPCC 204708</strain>
    </source>
</reference>
<feature type="transmembrane region" description="Helical" evidence="6">
    <location>
        <begin position="90"/>
        <end position="107"/>
    </location>
</feature>
<evidence type="ECO:0000256" key="6">
    <source>
        <dbReference type="SAM" id="Phobius"/>
    </source>
</evidence>
<gene>
    <name evidence="8" type="ORF">OJ962_31750</name>
</gene>
<evidence type="ECO:0000256" key="3">
    <source>
        <dbReference type="ARBA" id="ARBA00022989"/>
    </source>
</evidence>
<dbReference type="InterPro" id="IPR011990">
    <property type="entry name" value="TPR-like_helical_dom_sf"/>
</dbReference>
<feature type="transmembrane region" description="Helical" evidence="6">
    <location>
        <begin position="515"/>
        <end position="537"/>
    </location>
</feature>
<evidence type="ECO:0000313" key="8">
    <source>
        <dbReference type="EMBL" id="MDA0142102.1"/>
    </source>
</evidence>
<accession>A0ABT4RU44</accession>
<comment type="caution">
    <text evidence="8">The sequence shown here is derived from an EMBL/GenBank/DDBJ whole genome shotgun (WGS) entry which is preliminary data.</text>
</comment>
<keyword evidence="9" id="KW-1185">Reference proteome</keyword>
<feature type="transmembrane region" description="Helical" evidence="6">
    <location>
        <begin position="207"/>
        <end position="223"/>
    </location>
</feature>
<evidence type="ECO:0000259" key="7">
    <source>
        <dbReference type="Pfam" id="PF04932"/>
    </source>
</evidence>
<evidence type="ECO:0000256" key="2">
    <source>
        <dbReference type="ARBA" id="ARBA00022692"/>
    </source>
</evidence>
<feature type="transmembrane region" description="Helical" evidence="6">
    <location>
        <begin position="114"/>
        <end position="135"/>
    </location>
</feature>
<feature type="domain" description="O-antigen ligase-related" evidence="7">
    <location>
        <begin position="269"/>
        <end position="413"/>
    </location>
</feature>
<dbReference type="SUPFAM" id="SSF48452">
    <property type="entry name" value="TPR-like"/>
    <property type="match status" value="1"/>
</dbReference>
<protein>
    <submittedName>
        <fullName evidence="8">O-antigen ligase family protein</fullName>
    </submittedName>
</protein>
<keyword evidence="8" id="KW-0436">Ligase</keyword>
<dbReference type="PANTHER" id="PTHR37422:SF13">
    <property type="entry name" value="LIPOPOLYSACCHARIDE BIOSYNTHESIS PROTEIN PA4999-RELATED"/>
    <property type="match status" value="1"/>
</dbReference>
<feature type="transmembrane region" description="Helical" evidence="6">
    <location>
        <begin position="230"/>
        <end position="253"/>
    </location>
</feature>
<sequence>MVRALAFVVCAAVVGLYALRGGSFDVVPRAELGIAAWWIVALGWAVGVLPRARVGRAGWLPAFGLLALAAWTALSLRWSESDQRTAAELARVFHHAGLLVLALSVLCRETWRAGVAGVLAGAVGVCALAVASRLWPDAFPADLVGASFGTGRLSYPLNYWNAVAAWGAMTATVALSLSAHGSLATRCLSLSVLPVAVLATYLTYSRAGVAGVALGLLVVWACARARAVVLVHAAVAGLGSAAAIMAVRAHPAIARAEGGAGQAEVLLALAVAAALCAATAFVTWRLRGEERWRLSPRVAHRVAAVSGVAAIAVGALTLPPAVPRAVSAFKDRDAIVTTDDPSARLGSLSGQRFNSWSSAFASFRAEPLAGTGAGTFEFWWSREARDAEFVVDAHSLYLETLAELGLPGLLCVLVLCGGGLYVAVRARRGAATTADAGAATAVLAAFAVWLFHAGVDWMWESTATVAFALLLVAAAAAARSENNSPGPFPKEGLSLFRKRGPDRAAPPRTPHPTRAAARALIVVLALVGVAVQLPALVGASSLRVSQAAAREQDDRRALGAARDASATLPWAASPHVQLALLAENRGDLPQAEREAREAVALEPTNWRHRLLLARVLAQRGDAQAALAAFAVAERLRPLGRPFSA</sequence>
<feature type="transmembrane region" description="Helical" evidence="6">
    <location>
        <begin position="59"/>
        <end position="78"/>
    </location>
</feature>
<dbReference type="Proteomes" id="UP001147700">
    <property type="component" value="Unassembled WGS sequence"/>
</dbReference>
<dbReference type="EMBL" id="JAPCID010000074">
    <property type="protein sequence ID" value="MDA0142102.1"/>
    <property type="molecule type" value="Genomic_DNA"/>
</dbReference>
<dbReference type="Pfam" id="PF04932">
    <property type="entry name" value="Wzy_C"/>
    <property type="match status" value="1"/>
</dbReference>
<keyword evidence="2 6" id="KW-0812">Transmembrane</keyword>
<evidence type="ECO:0000256" key="4">
    <source>
        <dbReference type="ARBA" id="ARBA00023136"/>
    </source>
</evidence>
<feature type="transmembrane region" description="Helical" evidence="6">
    <location>
        <begin position="34"/>
        <end position="52"/>
    </location>
</feature>
<name>A0ABT4RU44_9ACTN</name>
<dbReference type="InterPro" id="IPR007016">
    <property type="entry name" value="O-antigen_ligase-rel_domated"/>
</dbReference>
<organism evidence="8 9">
    <name type="scientific">Solirubrobacter deserti</name>
    <dbReference type="NCBI Taxonomy" id="2282478"/>
    <lineage>
        <taxon>Bacteria</taxon>
        <taxon>Bacillati</taxon>
        <taxon>Actinomycetota</taxon>
        <taxon>Thermoleophilia</taxon>
        <taxon>Solirubrobacterales</taxon>
        <taxon>Solirubrobacteraceae</taxon>
        <taxon>Solirubrobacter</taxon>
    </lineage>
</organism>
<dbReference type="InterPro" id="IPR051533">
    <property type="entry name" value="WaaL-like"/>
</dbReference>
<feature type="region of interest" description="Disordered" evidence="5">
    <location>
        <begin position="480"/>
        <end position="511"/>
    </location>
</feature>
<dbReference type="RefSeq" id="WP_202952104.1">
    <property type="nucleotide sequence ID" value="NZ_JAPCID010000074.1"/>
</dbReference>
<dbReference type="GO" id="GO:0016874">
    <property type="term" value="F:ligase activity"/>
    <property type="evidence" value="ECO:0007669"/>
    <property type="project" value="UniProtKB-KW"/>
</dbReference>
<feature type="transmembrane region" description="Helical" evidence="6">
    <location>
        <begin position="265"/>
        <end position="286"/>
    </location>
</feature>
<keyword evidence="4 6" id="KW-0472">Membrane</keyword>
<feature type="transmembrane region" description="Helical" evidence="6">
    <location>
        <begin position="298"/>
        <end position="318"/>
    </location>
</feature>
<evidence type="ECO:0000256" key="1">
    <source>
        <dbReference type="ARBA" id="ARBA00004141"/>
    </source>
</evidence>
<feature type="transmembrane region" description="Helical" evidence="6">
    <location>
        <begin position="404"/>
        <end position="424"/>
    </location>
</feature>
<evidence type="ECO:0000256" key="5">
    <source>
        <dbReference type="SAM" id="MobiDB-lite"/>
    </source>
</evidence>